<dbReference type="Pfam" id="PF01475">
    <property type="entry name" value="FUR"/>
    <property type="match status" value="1"/>
</dbReference>
<comment type="similarity">
    <text evidence="1">Belongs to the Fur family.</text>
</comment>
<dbReference type="InterPro" id="IPR002481">
    <property type="entry name" value="FUR"/>
</dbReference>
<dbReference type="GO" id="GO:1900376">
    <property type="term" value="P:regulation of secondary metabolite biosynthetic process"/>
    <property type="evidence" value="ECO:0007669"/>
    <property type="project" value="TreeGrafter"/>
</dbReference>
<dbReference type="GO" id="GO:0000976">
    <property type="term" value="F:transcription cis-regulatory region binding"/>
    <property type="evidence" value="ECO:0007669"/>
    <property type="project" value="TreeGrafter"/>
</dbReference>
<evidence type="ECO:0000313" key="8">
    <source>
        <dbReference type="EMBL" id="RMX08234.1"/>
    </source>
</evidence>
<evidence type="ECO:0000313" key="9">
    <source>
        <dbReference type="Proteomes" id="UP000278006"/>
    </source>
</evidence>
<evidence type="ECO:0000256" key="4">
    <source>
        <dbReference type="ARBA" id="ARBA00023015"/>
    </source>
</evidence>
<dbReference type="EMBL" id="RDQO01000001">
    <property type="protein sequence ID" value="RMX08234.1"/>
    <property type="molecule type" value="Genomic_DNA"/>
</dbReference>
<reference evidence="8 9" key="1">
    <citation type="submission" date="2018-10" db="EMBL/GenBank/DDBJ databases">
        <title>Draft genome of Cortibacter populi DSM10536.</title>
        <authorList>
            <person name="Bernier A.-M."/>
            <person name="Bernard K."/>
        </authorList>
    </citation>
    <scope>NUCLEOTIDE SEQUENCE [LARGE SCALE GENOMIC DNA]</scope>
    <source>
        <strain evidence="8 9">DSM 105136</strain>
    </source>
</reference>
<protein>
    <submittedName>
        <fullName evidence="8">Transcriptional repressor</fullName>
    </submittedName>
</protein>
<dbReference type="RefSeq" id="WP_122226358.1">
    <property type="nucleotide sequence ID" value="NZ_RDQO01000001.1"/>
</dbReference>
<proteinExistence type="inferred from homology"/>
<keyword evidence="4" id="KW-0805">Transcription regulation</keyword>
<dbReference type="InterPro" id="IPR043135">
    <property type="entry name" value="Fur_C"/>
</dbReference>
<dbReference type="PANTHER" id="PTHR33202:SF6">
    <property type="entry name" value="ZINC UPTAKE REGULATION PROTEIN"/>
    <property type="match status" value="1"/>
</dbReference>
<gene>
    <name evidence="8" type="ORF">D8I35_03750</name>
</gene>
<comment type="caution">
    <text evidence="8">The sequence shown here is derived from an EMBL/GenBank/DDBJ whole genome shotgun (WGS) entry which is preliminary data.</text>
</comment>
<keyword evidence="5" id="KW-0238">DNA-binding</keyword>
<evidence type="ECO:0000256" key="6">
    <source>
        <dbReference type="ARBA" id="ARBA00023163"/>
    </source>
</evidence>
<evidence type="ECO:0000256" key="1">
    <source>
        <dbReference type="ARBA" id="ARBA00007957"/>
    </source>
</evidence>
<evidence type="ECO:0000256" key="2">
    <source>
        <dbReference type="ARBA" id="ARBA00022491"/>
    </source>
</evidence>
<dbReference type="AlphaFoldDB" id="A0A3M6QYZ1"/>
<keyword evidence="2" id="KW-0678">Repressor</keyword>
<dbReference type="InterPro" id="IPR036390">
    <property type="entry name" value="WH_DNA-bd_sf"/>
</dbReference>
<accession>A0A3M6QYZ1</accession>
<dbReference type="GO" id="GO:0045892">
    <property type="term" value="P:negative regulation of DNA-templated transcription"/>
    <property type="evidence" value="ECO:0007669"/>
    <property type="project" value="TreeGrafter"/>
</dbReference>
<keyword evidence="3 7" id="KW-0862">Zinc</keyword>
<evidence type="ECO:0000256" key="3">
    <source>
        <dbReference type="ARBA" id="ARBA00022833"/>
    </source>
</evidence>
<dbReference type="SUPFAM" id="SSF46785">
    <property type="entry name" value="Winged helix' DNA-binding domain"/>
    <property type="match status" value="1"/>
</dbReference>
<evidence type="ECO:0000256" key="7">
    <source>
        <dbReference type="PIRSR" id="PIRSR602481-1"/>
    </source>
</evidence>
<dbReference type="Gene3D" id="1.10.10.10">
    <property type="entry name" value="Winged helix-like DNA-binding domain superfamily/Winged helix DNA-binding domain"/>
    <property type="match status" value="1"/>
</dbReference>
<dbReference type="GO" id="GO:0005829">
    <property type="term" value="C:cytosol"/>
    <property type="evidence" value="ECO:0007669"/>
    <property type="project" value="TreeGrafter"/>
</dbReference>
<dbReference type="Proteomes" id="UP000278006">
    <property type="component" value="Unassembled WGS sequence"/>
</dbReference>
<dbReference type="GO" id="GO:0003700">
    <property type="term" value="F:DNA-binding transcription factor activity"/>
    <property type="evidence" value="ECO:0007669"/>
    <property type="project" value="InterPro"/>
</dbReference>
<name>A0A3M6QYZ1_9BURK</name>
<keyword evidence="9" id="KW-1185">Reference proteome</keyword>
<feature type="binding site" evidence="7">
    <location>
        <position position="82"/>
    </location>
    <ligand>
        <name>Zn(2+)</name>
        <dbReference type="ChEBI" id="CHEBI:29105"/>
    </ligand>
</feature>
<dbReference type="GO" id="GO:0008270">
    <property type="term" value="F:zinc ion binding"/>
    <property type="evidence" value="ECO:0007669"/>
    <property type="project" value="TreeGrafter"/>
</dbReference>
<feature type="binding site" evidence="7">
    <location>
        <position position="125"/>
    </location>
    <ligand>
        <name>Zn(2+)</name>
        <dbReference type="ChEBI" id="CHEBI:29105"/>
    </ligand>
</feature>
<feature type="binding site" evidence="7">
    <location>
        <position position="85"/>
    </location>
    <ligand>
        <name>Zn(2+)</name>
        <dbReference type="ChEBI" id="CHEBI:29105"/>
    </ligand>
</feature>
<dbReference type="InterPro" id="IPR036388">
    <property type="entry name" value="WH-like_DNA-bd_sf"/>
</dbReference>
<keyword evidence="7" id="KW-0479">Metal-binding</keyword>
<dbReference type="Gene3D" id="3.30.1490.190">
    <property type="match status" value="1"/>
</dbReference>
<comment type="cofactor">
    <cofactor evidence="7">
        <name>Zn(2+)</name>
        <dbReference type="ChEBI" id="CHEBI:29105"/>
    </cofactor>
    <text evidence="7">Binds 1 zinc ion per subunit.</text>
</comment>
<sequence length="134" mass="14824">MQLTANQQRVLDTLERAGGPLSAYALLDRLREQGFSAPTQVYRALERLAGQGLVHRLETLNAYVTCTHPNECRHGMTAFAICDNCGHIDEFVDIDLGRCLGHWMKNNAFSMRDSTIELRGRCANCASQPQAAAS</sequence>
<evidence type="ECO:0000256" key="5">
    <source>
        <dbReference type="ARBA" id="ARBA00023125"/>
    </source>
</evidence>
<dbReference type="PANTHER" id="PTHR33202">
    <property type="entry name" value="ZINC UPTAKE REGULATION PROTEIN"/>
    <property type="match status" value="1"/>
</dbReference>
<organism evidence="8 9">
    <name type="scientific">Corticibacter populi</name>
    <dbReference type="NCBI Taxonomy" id="1550736"/>
    <lineage>
        <taxon>Bacteria</taxon>
        <taxon>Pseudomonadati</taxon>
        <taxon>Pseudomonadota</taxon>
        <taxon>Betaproteobacteria</taxon>
        <taxon>Burkholderiales</taxon>
        <taxon>Comamonadaceae</taxon>
        <taxon>Corticibacter</taxon>
    </lineage>
</organism>
<dbReference type="OrthoDB" id="9801127at2"/>
<feature type="binding site" evidence="7">
    <location>
        <position position="122"/>
    </location>
    <ligand>
        <name>Zn(2+)</name>
        <dbReference type="ChEBI" id="CHEBI:29105"/>
    </ligand>
</feature>
<keyword evidence="6" id="KW-0804">Transcription</keyword>